<protein>
    <submittedName>
        <fullName evidence="1">Uncharacterized protein</fullName>
    </submittedName>
</protein>
<name>A0A1E4SHP2_9ASCO</name>
<dbReference type="EMBL" id="KV453912">
    <property type="protein sequence ID" value="ODV79005.1"/>
    <property type="molecule type" value="Genomic_DNA"/>
</dbReference>
<proteinExistence type="predicted"/>
<dbReference type="Proteomes" id="UP000094285">
    <property type="component" value="Unassembled WGS sequence"/>
</dbReference>
<dbReference type="AlphaFoldDB" id="A0A1E4SHP2"/>
<organism evidence="1 2">
    <name type="scientific">Suhomyces tanzawaensis NRRL Y-17324</name>
    <dbReference type="NCBI Taxonomy" id="984487"/>
    <lineage>
        <taxon>Eukaryota</taxon>
        <taxon>Fungi</taxon>
        <taxon>Dikarya</taxon>
        <taxon>Ascomycota</taxon>
        <taxon>Saccharomycotina</taxon>
        <taxon>Pichiomycetes</taxon>
        <taxon>Debaryomycetaceae</taxon>
        <taxon>Suhomyces</taxon>
    </lineage>
</organism>
<sequence>MSLFNAIPLVDEPEAYDSSDEGSTSSEGSVFDVPRYLAPFEPYNPPYRVGRTGFIHPLIRRESIRATRIEDYTERRSKFTIVFKPTCLKITNAASVFSGIECELILLFRKVKGIQVASVHPHQQILSFLEVELADPQVKSSLIILNFMAFTASDKLTTYNALMALEEFLRNYYQVNLVKVEVNILLNGFGMRKYTPGVSQLKVLRELLFGILGPPHANY</sequence>
<reference evidence="2" key="1">
    <citation type="submission" date="2016-05" db="EMBL/GenBank/DDBJ databases">
        <title>Comparative genomics of biotechnologically important yeasts.</title>
        <authorList>
            <consortium name="DOE Joint Genome Institute"/>
            <person name="Riley R."/>
            <person name="Haridas S."/>
            <person name="Wolfe K.H."/>
            <person name="Lopes M.R."/>
            <person name="Hittinger C.T."/>
            <person name="Goker M."/>
            <person name="Salamov A."/>
            <person name="Wisecaver J."/>
            <person name="Long T.M."/>
            <person name="Aerts A.L."/>
            <person name="Barry K."/>
            <person name="Choi C."/>
            <person name="Clum A."/>
            <person name="Coughlan A.Y."/>
            <person name="Deshpande S."/>
            <person name="Douglass A.P."/>
            <person name="Hanson S.J."/>
            <person name="Klenk H.-P."/>
            <person name="Labutti K."/>
            <person name="Lapidus A."/>
            <person name="Lindquist E."/>
            <person name="Lipzen A."/>
            <person name="Meier-Kolthoff J.P."/>
            <person name="Ohm R.A."/>
            <person name="Otillar R.P."/>
            <person name="Pangilinan J."/>
            <person name="Peng Y."/>
            <person name="Rokas A."/>
            <person name="Rosa C.A."/>
            <person name="Scheuner C."/>
            <person name="Sibirny A.A."/>
            <person name="Slot J.C."/>
            <person name="Stielow J.B."/>
            <person name="Sun H."/>
            <person name="Kurtzman C.P."/>
            <person name="Blackwell M."/>
            <person name="Grigoriev I.V."/>
            <person name="Jeffries T.W."/>
        </authorList>
    </citation>
    <scope>NUCLEOTIDE SEQUENCE [LARGE SCALE GENOMIC DNA]</scope>
    <source>
        <strain evidence="2">NRRL Y-17324</strain>
    </source>
</reference>
<evidence type="ECO:0000313" key="1">
    <source>
        <dbReference type="EMBL" id="ODV79005.1"/>
    </source>
</evidence>
<dbReference type="GeneID" id="30980874"/>
<gene>
    <name evidence="1" type="ORF">CANTADRAFT_21784</name>
</gene>
<accession>A0A1E4SHP2</accession>
<dbReference type="RefSeq" id="XP_020064127.1">
    <property type="nucleotide sequence ID" value="XM_020206737.1"/>
</dbReference>
<evidence type="ECO:0000313" key="2">
    <source>
        <dbReference type="Proteomes" id="UP000094285"/>
    </source>
</evidence>
<keyword evidence="2" id="KW-1185">Reference proteome</keyword>